<dbReference type="Pfam" id="PF05116">
    <property type="entry name" value="S6PP"/>
    <property type="match status" value="1"/>
</dbReference>
<dbReference type="InterPro" id="IPR036412">
    <property type="entry name" value="HAD-like_sf"/>
</dbReference>
<dbReference type="EMBL" id="CP042382">
    <property type="protein sequence ID" value="QEA39479.1"/>
    <property type="molecule type" value="Genomic_DNA"/>
</dbReference>
<accession>A0A5B8SQQ8</accession>
<dbReference type="GO" id="GO:0046524">
    <property type="term" value="F:sucrose-phosphate synthase activity"/>
    <property type="evidence" value="ECO:0007669"/>
    <property type="project" value="UniProtKB-EC"/>
</dbReference>
<dbReference type="Proteomes" id="UP000321272">
    <property type="component" value="Chromosome"/>
</dbReference>
<dbReference type="Gene3D" id="3.40.50.2000">
    <property type="entry name" value="Glycogen Phosphorylase B"/>
    <property type="match status" value="2"/>
</dbReference>
<evidence type="ECO:0000256" key="3">
    <source>
        <dbReference type="ARBA" id="ARBA00022676"/>
    </source>
</evidence>
<dbReference type="Gene3D" id="3.90.1070.10">
    <property type="match status" value="1"/>
</dbReference>
<comment type="similarity">
    <text evidence="1">Belongs to the glycosyltransferase 1 family.</text>
</comment>
<dbReference type="GO" id="GO:0000287">
    <property type="term" value="F:magnesium ion binding"/>
    <property type="evidence" value="ECO:0007669"/>
    <property type="project" value="UniProtKB-ARBA"/>
</dbReference>
<dbReference type="RefSeq" id="WP_147184530.1">
    <property type="nucleotide sequence ID" value="NZ_CP042382.1"/>
</dbReference>
<proteinExistence type="inferred from homology"/>
<evidence type="ECO:0000259" key="8">
    <source>
        <dbReference type="Pfam" id="PF13579"/>
    </source>
</evidence>
<organism evidence="9 10">
    <name type="scientific">Pistricoccus aurantiacus</name>
    <dbReference type="NCBI Taxonomy" id="1883414"/>
    <lineage>
        <taxon>Bacteria</taxon>
        <taxon>Pseudomonadati</taxon>
        <taxon>Pseudomonadota</taxon>
        <taxon>Gammaproteobacteria</taxon>
        <taxon>Oceanospirillales</taxon>
        <taxon>Halomonadaceae</taxon>
        <taxon>Pistricoccus</taxon>
    </lineage>
</organism>
<feature type="domain" description="Glycosyltransferase subfamily 4-like N-terminal" evidence="8">
    <location>
        <begin position="29"/>
        <end position="215"/>
    </location>
</feature>
<evidence type="ECO:0000256" key="5">
    <source>
        <dbReference type="ARBA" id="ARBA00047471"/>
    </source>
</evidence>
<dbReference type="OrthoDB" id="9795746at2"/>
<comment type="catalytic activity">
    <reaction evidence="5">
        <text>beta-D-fructose 6-phosphate + UDP-alpha-D-glucose = sucrose 6(F)-phosphate + UDP + H(+)</text>
        <dbReference type="Rhea" id="RHEA:22172"/>
        <dbReference type="ChEBI" id="CHEBI:15378"/>
        <dbReference type="ChEBI" id="CHEBI:57634"/>
        <dbReference type="ChEBI" id="CHEBI:57723"/>
        <dbReference type="ChEBI" id="CHEBI:58223"/>
        <dbReference type="ChEBI" id="CHEBI:58885"/>
        <dbReference type="EC" id="2.4.1.14"/>
    </reaction>
</comment>
<evidence type="ECO:0000256" key="2">
    <source>
        <dbReference type="ARBA" id="ARBA00012536"/>
    </source>
</evidence>
<keyword evidence="9" id="KW-0378">Hydrolase</keyword>
<dbReference type="InterPro" id="IPR006380">
    <property type="entry name" value="SPP-like_dom"/>
</dbReference>
<dbReference type="PANTHER" id="PTHR46039">
    <property type="entry name" value="SUCROSE-PHOSPHATE SYNTHASE 3-RELATED"/>
    <property type="match status" value="1"/>
</dbReference>
<dbReference type="SFLD" id="SFLDG01141">
    <property type="entry name" value="C2.B.1:_Sucrose_Phosphatase_Li"/>
    <property type="match status" value="1"/>
</dbReference>
<dbReference type="NCBIfam" id="TIGR01484">
    <property type="entry name" value="HAD-SF-IIB"/>
    <property type="match status" value="1"/>
</dbReference>
<protein>
    <recommendedName>
        <fullName evidence="2">sucrose-phosphate synthase</fullName>
        <ecNumber evidence="2">2.4.1.14</ecNumber>
    </recommendedName>
</protein>
<evidence type="ECO:0000259" key="6">
    <source>
        <dbReference type="Pfam" id="PF00534"/>
    </source>
</evidence>
<keyword evidence="10" id="KW-1185">Reference proteome</keyword>
<dbReference type="InterPro" id="IPR006379">
    <property type="entry name" value="HAD-SF_hydro_IIB"/>
</dbReference>
<dbReference type="InterPro" id="IPR001296">
    <property type="entry name" value="Glyco_trans_1"/>
</dbReference>
<dbReference type="GO" id="GO:0016791">
    <property type="term" value="F:phosphatase activity"/>
    <property type="evidence" value="ECO:0007669"/>
    <property type="project" value="UniProtKB-ARBA"/>
</dbReference>
<dbReference type="AlphaFoldDB" id="A0A5B8SQQ8"/>
<evidence type="ECO:0000256" key="4">
    <source>
        <dbReference type="ARBA" id="ARBA00022679"/>
    </source>
</evidence>
<dbReference type="SUPFAM" id="SSF53756">
    <property type="entry name" value="UDP-Glycosyltransferase/glycogen phosphorylase"/>
    <property type="match status" value="1"/>
</dbReference>
<evidence type="ECO:0000256" key="1">
    <source>
        <dbReference type="ARBA" id="ARBA00006530"/>
    </source>
</evidence>
<dbReference type="KEGG" id="paur:FGL86_10595"/>
<feature type="domain" description="Sucrose phosphatase-like" evidence="7">
    <location>
        <begin position="447"/>
        <end position="684"/>
    </location>
</feature>
<name>A0A5B8SQQ8_9GAMM</name>
<keyword evidence="4" id="KW-0808">Transferase</keyword>
<dbReference type="EC" id="2.4.1.14" evidence="2"/>
<dbReference type="Pfam" id="PF00534">
    <property type="entry name" value="Glycos_transf_1"/>
    <property type="match status" value="1"/>
</dbReference>
<dbReference type="PANTHER" id="PTHR46039:SF5">
    <property type="entry name" value="SUCROSE-PHOSPHATE SYNTHASE 3-RELATED"/>
    <property type="match status" value="1"/>
</dbReference>
<dbReference type="Gene3D" id="3.40.50.1000">
    <property type="entry name" value="HAD superfamily/HAD-like"/>
    <property type="match status" value="1"/>
</dbReference>
<keyword evidence="3" id="KW-0328">Glycosyltransferase</keyword>
<dbReference type="Pfam" id="PF13579">
    <property type="entry name" value="Glyco_trans_4_4"/>
    <property type="match status" value="1"/>
</dbReference>
<dbReference type="SFLD" id="SFLDG01140">
    <property type="entry name" value="C2.B:_Phosphomannomutase_and_P"/>
    <property type="match status" value="1"/>
</dbReference>
<evidence type="ECO:0000313" key="10">
    <source>
        <dbReference type="Proteomes" id="UP000321272"/>
    </source>
</evidence>
<dbReference type="InterPro" id="IPR028098">
    <property type="entry name" value="Glyco_trans_4-like_N"/>
</dbReference>
<evidence type="ECO:0000313" key="9">
    <source>
        <dbReference type="EMBL" id="QEA39479.1"/>
    </source>
</evidence>
<dbReference type="InterPro" id="IPR044161">
    <property type="entry name" value="SPS"/>
</dbReference>
<sequence>MYIMHVALQGCLRGQQVEYGITADTGGHIKYLLELVGASSWDATVQRIDIVTRAFDMPHTASYGRDCETIDDKIRILRFRTPCPDYLPKEALWRELPAFIEALDDYLDTQERKPDVLHAHYADAGKVAMVIKSRHGIPYLFTAHSLGRIKWQACHELHSLLDNDDMKTLARRIECEEEVIERADLIVASSRDEAEVQYAAYDAYDPGKIRIIAPGSDLRCFREASSDARVDEMLNRFLKAPEKPVLLAIARPVSKKNLASLVTAYGESKALQEKANLIVIAGNRKDIATLEGEIRDNLEELLYLIDKYDLYGSVAYPKQHASCDIPAIYAFARKRKGVFVNPAFNEPFGLTLLEASAAGLPVIATDSGGPNDIVERCGNGVLVNPHSPNAIATAALELLSNEPRWQRYAKAGASAVAAYDWQAHVAQYHELIRRGLERIPPRARATSLLISDIDNTLLGSEKAAAAFCRWRNTQVAMGFGVATGRSFHSALNVLEQQGMPSPEVMITSVGSEIYYLEENRVTYRQDHEWARLIGQDWRPQTILDALRDMVELTSQGQMEQRPFKLSYLIKNQPSLATKVRERLASCGLRASVIYSHGRYLDILPPGASKGKAVEHVRRHYGLPKQAVFVAGDSGNDLEMLRTMPCAIIVANFSDDLLDDPTLTHGYFAKASHAQGVIEGVTYFQQHVSTDKSTVDKKVS</sequence>
<evidence type="ECO:0000259" key="7">
    <source>
        <dbReference type="Pfam" id="PF05116"/>
    </source>
</evidence>
<dbReference type="SUPFAM" id="SSF56784">
    <property type="entry name" value="HAD-like"/>
    <property type="match status" value="1"/>
</dbReference>
<gene>
    <name evidence="9" type="ORF">FGL86_10595</name>
</gene>
<feature type="domain" description="Glycosyl transferase family 1" evidence="6">
    <location>
        <begin position="235"/>
        <end position="412"/>
    </location>
</feature>
<reference evidence="9 10" key="1">
    <citation type="submission" date="2019-06" db="EMBL/GenBank/DDBJ databases">
        <title>Genome analyses of bacteria isolated from kimchi.</title>
        <authorList>
            <person name="Lee S."/>
            <person name="Ahn S."/>
            <person name="Roh S."/>
        </authorList>
    </citation>
    <scope>NUCLEOTIDE SEQUENCE [LARGE SCALE GENOMIC DNA]</scope>
    <source>
        <strain evidence="9 10">CBA4606</strain>
    </source>
</reference>
<dbReference type="InterPro" id="IPR023214">
    <property type="entry name" value="HAD_sf"/>
</dbReference>
<dbReference type="SFLD" id="SFLDS00003">
    <property type="entry name" value="Haloacid_Dehalogenase"/>
    <property type="match status" value="1"/>
</dbReference>